<feature type="region of interest" description="Disordered" evidence="1">
    <location>
        <begin position="96"/>
        <end position="123"/>
    </location>
</feature>
<keyword evidence="3" id="KW-1185">Reference proteome</keyword>
<feature type="compositionally biased region" description="Gly residues" evidence="1">
    <location>
        <begin position="32"/>
        <end position="48"/>
    </location>
</feature>
<feature type="region of interest" description="Disordered" evidence="1">
    <location>
        <begin position="1"/>
        <end position="48"/>
    </location>
</feature>
<organism evidence="2 3">
    <name type="scientific">Myodes glareolus</name>
    <name type="common">Bank vole</name>
    <name type="synonym">Clethrionomys glareolus</name>
    <dbReference type="NCBI Taxonomy" id="447135"/>
    <lineage>
        <taxon>Eukaryota</taxon>
        <taxon>Metazoa</taxon>
        <taxon>Chordata</taxon>
        <taxon>Craniata</taxon>
        <taxon>Vertebrata</taxon>
        <taxon>Euteleostomi</taxon>
        <taxon>Mammalia</taxon>
        <taxon>Eutheria</taxon>
        <taxon>Euarchontoglires</taxon>
        <taxon>Glires</taxon>
        <taxon>Rodentia</taxon>
        <taxon>Myomorpha</taxon>
        <taxon>Muroidea</taxon>
        <taxon>Cricetidae</taxon>
        <taxon>Arvicolinae</taxon>
        <taxon>Myodes</taxon>
    </lineage>
</organism>
<proteinExistence type="predicted"/>
<dbReference type="Proteomes" id="UP001488838">
    <property type="component" value="Unassembled WGS sequence"/>
</dbReference>
<evidence type="ECO:0000256" key="1">
    <source>
        <dbReference type="SAM" id="MobiDB-lite"/>
    </source>
</evidence>
<evidence type="ECO:0000313" key="2">
    <source>
        <dbReference type="EMBL" id="KAK7797124.1"/>
    </source>
</evidence>
<sequence>MVWTGGGPKVEGVDDEGEERGRGNRRKRAAAAGGGRQGGGALSRGGGSGCCGRLGSPAECRLGLRGVRRDGEIGRARAAGPSSGLANGSFQPCLVGGHWRSAGGSPDSRGDKLEPALYPGPRV</sequence>
<protein>
    <submittedName>
        <fullName evidence="2">Uncharacterized protein</fullName>
    </submittedName>
</protein>
<name>A0AAW0H2M7_MYOGA</name>
<accession>A0AAW0H2M7</accession>
<dbReference type="AlphaFoldDB" id="A0AAW0H2M7"/>
<reference evidence="2 3" key="1">
    <citation type="journal article" date="2023" name="bioRxiv">
        <title>Conserved and derived expression patterns and positive selection on dental genes reveal complex evolutionary context of ever-growing rodent molars.</title>
        <authorList>
            <person name="Calamari Z.T."/>
            <person name="Song A."/>
            <person name="Cohen E."/>
            <person name="Akter M."/>
            <person name="Roy R.D."/>
            <person name="Hallikas O."/>
            <person name="Christensen M.M."/>
            <person name="Li P."/>
            <person name="Marangoni P."/>
            <person name="Jernvall J."/>
            <person name="Klein O.D."/>
        </authorList>
    </citation>
    <scope>NUCLEOTIDE SEQUENCE [LARGE SCALE GENOMIC DNA]</scope>
    <source>
        <strain evidence="2">V071</strain>
    </source>
</reference>
<comment type="caution">
    <text evidence="2">The sequence shown here is derived from an EMBL/GenBank/DDBJ whole genome shotgun (WGS) entry which is preliminary data.</text>
</comment>
<gene>
    <name evidence="2" type="ORF">U0070_024147</name>
</gene>
<evidence type="ECO:0000313" key="3">
    <source>
        <dbReference type="Proteomes" id="UP001488838"/>
    </source>
</evidence>
<dbReference type="EMBL" id="JBBHLL010000893">
    <property type="protein sequence ID" value="KAK7797124.1"/>
    <property type="molecule type" value="Genomic_DNA"/>
</dbReference>